<dbReference type="Pfam" id="PF11734">
    <property type="entry name" value="TilS_C"/>
    <property type="match status" value="1"/>
</dbReference>
<dbReference type="SUPFAM" id="SSF52402">
    <property type="entry name" value="Adenine nucleotide alpha hydrolases-like"/>
    <property type="match status" value="1"/>
</dbReference>
<evidence type="ECO:0000313" key="11">
    <source>
        <dbReference type="Proteomes" id="UP001595798"/>
    </source>
</evidence>
<comment type="function">
    <text evidence="8">Ligates lysine onto the cytidine present at position 34 of the AUA codon-specific tRNA(Ile) that contains the anticodon CAU, in an ATP-dependent manner. Cytidine is converted to lysidine, thus changing the amino acid specificity of the tRNA from methionine to isoleucine.</text>
</comment>
<keyword evidence="4 8" id="KW-0819">tRNA processing</keyword>
<feature type="binding site" evidence="8">
    <location>
        <begin position="34"/>
        <end position="39"/>
    </location>
    <ligand>
        <name>ATP</name>
        <dbReference type="ChEBI" id="CHEBI:30616"/>
    </ligand>
</feature>
<reference evidence="11" key="1">
    <citation type="journal article" date="2019" name="Int. J. Syst. Evol. Microbiol.">
        <title>The Global Catalogue of Microorganisms (GCM) 10K type strain sequencing project: providing services to taxonomists for standard genome sequencing and annotation.</title>
        <authorList>
            <consortium name="The Broad Institute Genomics Platform"/>
            <consortium name="The Broad Institute Genome Sequencing Center for Infectious Disease"/>
            <person name="Wu L."/>
            <person name="Ma J."/>
        </authorList>
    </citation>
    <scope>NUCLEOTIDE SEQUENCE [LARGE SCALE GENOMIC DNA]</scope>
    <source>
        <strain evidence="11">CECT 7297</strain>
    </source>
</reference>
<protein>
    <recommendedName>
        <fullName evidence="8">tRNA(Ile)-lysidine synthase</fullName>
        <ecNumber evidence="8">6.3.4.19</ecNumber>
    </recommendedName>
    <alternativeName>
        <fullName evidence="8">tRNA(Ile)-2-lysyl-cytidine synthase</fullName>
    </alternativeName>
    <alternativeName>
        <fullName evidence="8">tRNA(Ile)-lysidine synthetase</fullName>
    </alternativeName>
</protein>
<dbReference type="InterPro" id="IPR015262">
    <property type="entry name" value="tRNA_Ile_lys_synt_subst-bd"/>
</dbReference>
<keyword evidence="6 8" id="KW-0067">ATP-binding</keyword>
<evidence type="ECO:0000256" key="3">
    <source>
        <dbReference type="ARBA" id="ARBA00022598"/>
    </source>
</evidence>
<keyword evidence="2 8" id="KW-0963">Cytoplasm</keyword>
<dbReference type="NCBIfam" id="TIGR02433">
    <property type="entry name" value="lysidine_TilS_C"/>
    <property type="match status" value="1"/>
</dbReference>
<dbReference type="EC" id="6.3.4.19" evidence="8"/>
<evidence type="ECO:0000256" key="6">
    <source>
        <dbReference type="ARBA" id="ARBA00022840"/>
    </source>
</evidence>
<keyword evidence="3 8" id="KW-0436">Ligase</keyword>
<keyword evidence="11" id="KW-1185">Reference proteome</keyword>
<comment type="catalytic activity">
    <reaction evidence="7 8">
        <text>cytidine(34) in tRNA(Ile2) + L-lysine + ATP = lysidine(34) in tRNA(Ile2) + AMP + diphosphate + H(+)</text>
        <dbReference type="Rhea" id="RHEA:43744"/>
        <dbReference type="Rhea" id="RHEA-COMP:10625"/>
        <dbReference type="Rhea" id="RHEA-COMP:10670"/>
        <dbReference type="ChEBI" id="CHEBI:15378"/>
        <dbReference type="ChEBI" id="CHEBI:30616"/>
        <dbReference type="ChEBI" id="CHEBI:32551"/>
        <dbReference type="ChEBI" id="CHEBI:33019"/>
        <dbReference type="ChEBI" id="CHEBI:82748"/>
        <dbReference type="ChEBI" id="CHEBI:83665"/>
        <dbReference type="ChEBI" id="CHEBI:456215"/>
        <dbReference type="EC" id="6.3.4.19"/>
    </reaction>
</comment>
<dbReference type="SUPFAM" id="SSF56037">
    <property type="entry name" value="PheT/TilS domain"/>
    <property type="match status" value="1"/>
</dbReference>
<comment type="similarity">
    <text evidence="8">Belongs to the tRNA(Ile)-lysidine synthase family.</text>
</comment>
<dbReference type="InterPro" id="IPR012795">
    <property type="entry name" value="tRNA_Ile_lys_synt_N"/>
</dbReference>
<evidence type="ECO:0000313" key="10">
    <source>
        <dbReference type="EMBL" id="MFC4258727.1"/>
    </source>
</evidence>
<dbReference type="EMBL" id="JBHSDI010000010">
    <property type="protein sequence ID" value="MFC4258727.1"/>
    <property type="molecule type" value="Genomic_DNA"/>
</dbReference>
<keyword evidence="5 8" id="KW-0547">Nucleotide-binding</keyword>
<dbReference type="RefSeq" id="WP_379886253.1">
    <property type="nucleotide sequence ID" value="NZ_JBHSDI010000010.1"/>
</dbReference>
<comment type="domain">
    <text evidence="8">The N-terminal region contains the highly conserved SGGXDS motif, predicted to be a P-loop motif involved in ATP binding.</text>
</comment>
<dbReference type="PANTHER" id="PTHR43033">
    <property type="entry name" value="TRNA(ILE)-LYSIDINE SYNTHASE-RELATED"/>
    <property type="match status" value="1"/>
</dbReference>
<sequence>MTQGGKRPPDTLLPELLAPLEALAVSGPVRVALSGGLDSIVLLHLAHHVFGHRPGTLSALHVNHQLQPDAAGFESLCRESCDQLGVPLEVVHVQVDTGPGSIETRARDARYQVFSARLAPGEVLLMAHHRDDQAETLLFRFLRGSGVRGLAGIPDERPLGRGRLIRPWLDVPREHLRQQARAAGWEWAEDPTNADDRFDRNFLRHRILPALQERWPQLDRRLLASARACAESAELADLLAQTQFDQLQEGPHRIRLSGLRALPMSACRNLLQWWLEGSLGRSLGDDEIHDLLEAPEDASPEILTGEFALRRFQGHIYRIPRRRPPLAEDQPLVPDRVIQDGDFRLCLRGRCGDNGIPHLRLAHRQGGERFRPAAGGQSRPLKKWLQEQQIPPWERDRLPLVFRDNEELVAVADLWCKPELAGGQAAKHWWLEIRREPGVPERVSEMTFASGPD</sequence>
<evidence type="ECO:0000256" key="4">
    <source>
        <dbReference type="ARBA" id="ARBA00022694"/>
    </source>
</evidence>
<dbReference type="PANTHER" id="PTHR43033:SF1">
    <property type="entry name" value="TRNA(ILE)-LYSIDINE SYNTHASE-RELATED"/>
    <property type="match status" value="1"/>
</dbReference>
<evidence type="ECO:0000256" key="5">
    <source>
        <dbReference type="ARBA" id="ARBA00022741"/>
    </source>
</evidence>
<dbReference type="Pfam" id="PF09179">
    <property type="entry name" value="TilS"/>
    <property type="match status" value="1"/>
</dbReference>
<dbReference type="SMART" id="SM00977">
    <property type="entry name" value="TilS_C"/>
    <property type="match status" value="1"/>
</dbReference>
<evidence type="ECO:0000256" key="7">
    <source>
        <dbReference type="ARBA" id="ARBA00048539"/>
    </source>
</evidence>
<dbReference type="InterPro" id="IPR014729">
    <property type="entry name" value="Rossmann-like_a/b/a_fold"/>
</dbReference>
<dbReference type="Pfam" id="PF01171">
    <property type="entry name" value="ATP_bind_3"/>
    <property type="match status" value="1"/>
</dbReference>
<dbReference type="NCBIfam" id="TIGR02432">
    <property type="entry name" value="lysidine_TilS_N"/>
    <property type="match status" value="1"/>
</dbReference>
<evidence type="ECO:0000256" key="8">
    <source>
        <dbReference type="HAMAP-Rule" id="MF_01161"/>
    </source>
</evidence>
<proteinExistence type="inferred from homology"/>
<feature type="domain" description="Lysidine-tRNA(Ile) synthetase C-terminal" evidence="9">
    <location>
        <begin position="359"/>
        <end position="433"/>
    </location>
</feature>
<dbReference type="InterPro" id="IPR012094">
    <property type="entry name" value="tRNA_Ile_lys_synt"/>
</dbReference>
<accession>A0ABV8QG13</accession>
<organism evidence="10 11">
    <name type="scientific">Marinobacter lacisalsi</name>
    <dbReference type="NCBI Taxonomy" id="475979"/>
    <lineage>
        <taxon>Bacteria</taxon>
        <taxon>Pseudomonadati</taxon>
        <taxon>Pseudomonadota</taxon>
        <taxon>Gammaproteobacteria</taxon>
        <taxon>Pseudomonadales</taxon>
        <taxon>Marinobacteraceae</taxon>
        <taxon>Marinobacter</taxon>
    </lineage>
</organism>
<name>A0ABV8QG13_9GAMM</name>
<evidence type="ECO:0000256" key="2">
    <source>
        <dbReference type="ARBA" id="ARBA00022490"/>
    </source>
</evidence>
<dbReference type="InterPro" id="IPR011063">
    <property type="entry name" value="TilS/TtcA_N"/>
</dbReference>
<dbReference type="HAMAP" id="MF_01161">
    <property type="entry name" value="tRNA_Ile_lys_synt"/>
    <property type="match status" value="1"/>
</dbReference>
<dbReference type="Gene3D" id="3.40.50.620">
    <property type="entry name" value="HUPs"/>
    <property type="match status" value="1"/>
</dbReference>
<dbReference type="GO" id="GO:0032267">
    <property type="term" value="F:tRNA(Ile)-lysidine synthase activity"/>
    <property type="evidence" value="ECO:0007669"/>
    <property type="project" value="UniProtKB-EC"/>
</dbReference>
<dbReference type="Proteomes" id="UP001595798">
    <property type="component" value="Unassembled WGS sequence"/>
</dbReference>
<dbReference type="CDD" id="cd01992">
    <property type="entry name" value="TilS_N"/>
    <property type="match status" value="1"/>
</dbReference>
<gene>
    <name evidence="8 10" type="primary">tilS</name>
    <name evidence="10" type="ORF">ACFOZ5_06735</name>
</gene>
<dbReference type="InterPro" id="IPR012796">
    <property type="entry name" value="Lysidine-tRNA-synth_C"/>
</dbReference>
<evidence type="ECO:0000259" key="9">
    <source>
        <dbReference type="SMART" id="SM00977"/>
    </source>
</evidence>
<evidence type="ECO:0000256" key="1">
    <source>
        <dbReference type="ARBA" id="ARBA00004496"/>
    </source>
</evidence>
<comment type="caution">
    <text evidence="10">The sequence shown here is derived from an EMBL/GenBank/DDBJ whole genome shotgun (WGS) entry which is preliminary data.</text>
</comment>
<comment type="subcellular location">
    <subcellularLocation>
        <location evidence="1 8">Cytoplasm</location>
    </subcellularLocation>
</comment>
<dbReference type="SUPFAM" id="SSF82829">
    <property type="entry name" value="MesJ substrate recognition domain-like"/>
    <property type="match status" value="1"/>
</dbReference>
<dbReference type="Gene3D" id="1.20.59.20">
    <property type="match status" value="1"/>
</dbReference>